<dbReference type="InterPro" id="IPR012908">
    <property type="entry name" value="PGAP1-ab_dom-like"/>
</dbReference>
<dbReference type="GO" id="GO:0006505">
    <property type="term" value="P:GPI anchor metabolic process"/>
    <property type="evidence" value="ECO:0007669"/>
    <property type="project" value="EnsemblFungi"/>
</dbReference>
<keyword evidence="5 10" id="KW-0378">Hydrolase</keyword>
<feature type="transmembrane region" description="Helical" evidence="10">
    <location>
        <begin position="787"/>
        <end position="808"/>
    </location>
</feature>
<evidence type="ECO:0000256" key="3">
    <source>
        <dbReference type="ARBA" id="ARBA00022448"/>
    </source>
</evidence>
<accession>A7TJQ7</accession>
<feature type="transmembrane region" description="Helical" evidence="10">
    <location>
        <begin position="933"/>
        <end position="952"/>
    </location>
</feature>
<dbReference type="GO" id="GO:0036503">
    <property type="term" value="P:ERAD pathway"/>
    <property type="evidence" value="ECO:0007669"/>
    <property type="project" value="EnsemblFungi"/>
</dbReference>
<keyword evidence="3 10" id="KW-0813">Transport</keyword>
<dbReference type="Pfam" id="PF07819">
    <property type="entry name" value="PGAP1"/>
    <property type="match status" value="1"/>
</dbReference>
<dbReference type="GO" id="GO:0050185">
    <property type="term" value="F:phosphatidylinositol deacylase activity"/>
    <property type="evidence" value="ECO:0007669"/>
    <property type="project" value="EnsemblFungi"/>
</dbReference>
<dbReference type="GO" id="GO:0015031">
    <property type="term" value="P:protein transport"/>
    <property type="evidence" value="ECO:0007669"/>
    <property type="project" value="UniProtKB-KW"/>
</dbReference>
<evidence type="ECO:0000256" key="7">
    <source>
        <dbReference type="ARBA" id="ARBA00022927"/>
    </source>
</evidence>
<feature type="transmembrane region" description="Helical" evidence="10">
    <location>
        <begin position="897"/>
        <end position="921"/>
    </location>
</feature>
<dbReference type="RefSeq" id="XP_001645344.1">
    <property type="nucleotide sequence ID" value="XM_001645294.1"/>
</dbReference>
<dbReference type="InParanoid" id="A7TJQ7"/>
<dbReference type="KEGG" id="vpo:Kpol_1058p23"/>
<dbReference type="Proteomes" id="UP000000267">
    <property type="component" value="Unassembled WGS sequence"/>
</dbReference>
<evidence type="ECO:0000313" key="14">
    <source>
        <dbReference type="Proteomes" id="UP000000267"/>
    </source>
</evidence>
<evidence type="ECO:0000256" key="6">
    <source>
        <dbReference type="ARBA" id="ARBA00022824"/>
    </source>
</evidence>
<keyword evidence="4 10" id="KW-0812">Transmembrane</keyword>
<dbReference type="InterPro" id="IPR056824">
    <property type="entry name" value="PGAP1_TMD"/>
</dbReference>
<evidence type="ECO:0000256" key="8">
    <source>
        <dbReference type="ARBA" id="ARBA00022989"/>
    </source>
</evidence>
<feature type="transmembrane region" description="Helical" evidence="10">
    <location>
        <begin position="985"/>
        <end position="1003"/>
    </location>
</feature>
<dbReference type="GO" id="GO:0005789">
    <property type="term" value="C:endoplasmic reticulum membrane"/>
    <property type="evidence" value="ECO:0007669"/>
    <property type="project" value="UniProtKB-SubCell"/>
</dbReference>
<dbReference type="GO" id="GO:0006888">
    <property type="term" value="P:endoplasmic reticulum to Golgi vesicle-mediated transport"/>
    <property type="evidence" value="ECO:0007669"/>
    <property type="project" value="EnsemblFungi"/>
</dbReference>
<reference evidence="13 14" key="1">
    <citation type="journal article" date="2007" name="Proc. Natl. Acad. Sci. U.S.A.">
        <title>Independent sorting-out of thousands of duplicated gene pairs in two yeast species descended from a whole-genome duplication.</title>
        <authorList>
            <person name="Scannell D.R."/>
            <person name="Frank A.C."/>
            <person name="Conant G.C."/>
            <person name="Byrne K.P."/>
            <person name="Woolfit M."/>
            <person name="Wolfe K.H."/>
        </authorList>
    </citation>
    <scope>NUCLEOTIDE SEQUENCE [LARGE SCALE GENOMIC DNA]</scope>
    <source>
        <strain evidence="14">ATCC 22028 / DSM 70294 / BCRC 21397 / CBS 2163 / NBRC 10782 / NRRL Y-8283 / UCD 57-17</strain>
    </source>
</reference>
<dbReference type="STRING" id="436907.A7TJQ7"/>
<comment type="similarity">
    <text evidence="2 10">Belongs to the GPI inositol-deacylase family.</text>
</comment>
<keyword evidence="7 10" id="KW-0653">Protein transport</keyword>
<evidence type="ECO:0000256" key="10">
    <source>
        <dbReference type="RuleBase" id="RU365011"/>
    </source>
</evidence>
<feature type="domain" description="GPI inositol-deacylase PGAP1-like alpha/beta" evidence="11">
    <location>
        <begin position="127"/>
        <end position="363"/>
    </location>
</feature>
<comment type="function">
    <text evidence="10">Involved in inositol deacylation of GPI-anchored proteins which plays important roles in the quality control and ER-associated degradation of GPI-anchored proteins.</text>
</comment>
<dbReference type="HOGENOM" id="CLU_006103_0_0_1"/>
<dbReference type="GO" id="GO:0034368">
    <property type="term" value="P:protein-lipid complex remodeling"/>
    <property type="evidence" value="ECO:0007669"/>
    <property type="project" value="EnsemblFungi"/>
</dbReference>
<dbReference type="FunCoup" id="A7TJQ7">
    <property type="interactions" value="64"/>
</dbReference>
<evidence type="ECO:0000256" key="9">
    <source>
        <dbReference type="ARBA" id="ARBA00023136"/>
    </source>
</evidence>
<feature type="transmembrane region" description="Helical" evidence="10">
    <location>
        <begin position="842"/>
        <end position="858"/>
    </location>
</feature>
<proteinExistence type="inferred from homology"/>
<dbReference type="InterPro" id="IPR029058">
    <property type="entry name" value="AB_hydrolase_fold"/>
</dbReference>
<gene>
    <name evidence="13" type="ORF">Kpol_1058p23</name>
</gene>
<feature type="transmembrane region" description="Helical" evidence="10">
    <location>
        <begin position="51"/>
        <end position="72"/>
    </location>
</feature>
<feature type="transmembrane region" description="Helical" evidence="10">
    <location>
        <begin position="685"/>
        <end position="707"/>
    </location>
</feature>
<evidence type="ECO:0000259" key="11">
    <source>
        <dbReference type="Pfam" id="PF07819"/>
    </source>
</evidence>
<dbReference type="SUPFAM" id="SSF53474">
    <property type="entry name" value="alpha/beta-Hydrolases"/>
    <property type="match status" value="1"/>
</dbReference>
<keyword evidence="8 10" id="KW-1133">Transmembrane helix</keyword>
<keyword evidence="14" id="KW-1185">Reference proteome</keyword>
<dbReference type="GeneID" id="5545704"/>
<dbReference type="OrthoDB" id="348976at2759"/>
<dbReference type="GO" id="GO:0016050">
    <property type="term" value="P:vesicle organization"/>
    <property type="evidence" value="ECO:0007669"/>
    <property type="project" value="EnsemblFungi"/>
</dbReference>
<comment type="subcellular location">
    <subcellularLocation>
        <location evidence="1">Endoplasmic reticulum membrane</location>
        <topology evidence="1">Multi-pass membrane protein</topology>
    </subcellularLocation>
</comment>
<dbReference type="EC" id="3.1.-.-" evidence="10"/>
<dbReference type="eggNOG" id="KOG3724">
    <property type="taxonomic scope" value="Eukaryota"/>
</dbReference>
<organism evidence="14">
    <name type="scientific">Vanderwaltozyma polyspora (strain ATCC 22028 / DSM 70294 / BCRC 21397 / CBS 2163 / NBRC 10782 / NRRL Y-8283 / UCD 57-17)</name>
    <name type="common">Kluyveromyces polysporus</name>
    <dbReference type="NCBI Taxonomy" id="436907"/>
    <lineage>
        <taxon>Eukaryota</taxon>
        <taxon>Fungi</taxon>
        <taxon>Dikarya</taxon>
        <taxon>Ascomycota</taxon>
        <taxon>Saccharomycotina</taxon>
        <taxon>Saccharomycetes</taxon>
        <taxon>Saccharomycetales</taxon>
        <taxon>Saccharomycetaceae</taxon>
        <taxon>Vanderwaltozyma</taxon>
    </lineage>
</organism>
<dbReference type="OMA" id="WVRNLAV"/>
<name>A7TJQ7_VANPO</name>
<dbReference type="InterPro" id="IPR039529">
    <property type="entry name" value="PGAP1/BST1"/>
</dbReference>
<protein>
    <recommendedName>
        <fullName evidence="10">GPI inositol-deacylase</fullName>
        <ecNumber evidence="10">3.1.-.-</ecNumber>
    </recommendedName>
</protein>
<dbReference type="Pfam" id="PF25140">
    <property type="entry name" value="PGAP1_TMD"/>
    <property type="match status" value="1"/>
</dbReference>
<feature type="transmembrane region" description="Helical" evidence="10">
    <location>
        <begin position="728"/>
        <end position="748"/>
    </location>
</feature>
<dbReference type="PANTHER" id="PTHR15495:SF7">
    <property type="entry name" value="GPI INOSITOL-DEACYLASE"/>
    <property type="match status" value="1"/>
</dbReference>
<evidence type="ECO:0000259" key="12">
    <source>
        <dbReference type="Pfam" id="PF25140"/>
    </source>
</evidence>
<evidence type="ECO:0000256" key="4">
    <source>
        <dbReference type="ARBA" id="ARBA00022692"/>
    </source>
</evidence>
<keyword evidence="6 10" id="KW-0256">Endoplasmic reticulum</keyword>
<evidence type="ECO:0000313" key="13">
    <source>
        <dbReference type="EMBL" id="EDO17486.1"/>
    </source>
</evidence>
<dbReference type="GO" id="GO:0006621">
    <property type="term" value="P:protein retention in ER lumen"/>
    <property type="evidence" value="ECO:0007669"/>
    <property type="project" value="EnsemblFungi"/>
</dbReference>
<keyword evidence="9 10" id="KW-0472">Membrane</keyword>
<evidence type="ECO:0000256" key="2">
    <source>
        <dbReference type="ARBA" id="ARBA00006931"/>
    </source>
</evidence>
<feature type="domain" description="GPI inositol-deacylase transmembrane" evidence="12">
    <location>
        <begin position="690"/>
        <end position="1000"/>
    </location>
</feature>
<dbReference type="PANTHER" id="PTHR15495">
    <property type="entry name" value="NEGATIVE REGULATOR OF VESICLE FORMATION-RELATED"/>
    <property type="match status" value="1"/>
</dbReference>
<dbReference type="Gene3D" id="3.40.50.1820">
    <property type="entry name" value="alpha/beta hydrolase"/>
    <property type="match status" value="1"/>
</dbReference>
<feature type="transmembrane region" description="Helical" evidence="10">
    <location>
        <begin position="959"/>
        <end position="979"/>
    </location>
</feature>
<evidence type="ECO:0000256" key="5">
    <source>
        <dbReference type="ARBA" id="ARBA00022801"/>
    </source>
</evidence>
<dbReference type="FunFam" id="3.40.50.1820:FF:000056">
    <property type="entry name" value="GPI inositol-deacylase"/>
    <property type="match status" value="1"/>
</dbReference>
<dbReference type="AlphaFoldDB" id="A7TJQ7"/>
<sequence length="1006" mass="115059">MVSGRGIESLDRSGGLVGEEQLLTQGVSVLDSDLDIVSVVPKMRGARKFRLVSFVGILFVVITTLVTVMTPFRGADSPQCRPIYMYPSYASIDGFDERYNRLAKKYHLFLYREQGKDRVPIDGNEIQLDGIPVLFIPGNAGSYKQVRSIAAACSNLYFEGLDTIDNKDVKNLDFFSADFNEDFTALHGRTMLDQAEYLNDAIRYILSLYEQAQGYSGPKPESVVIVGHSMGGIVARVMPTLQNYIEGSINTVFTLSSPHAAAPVTFDGDILKVYQRTNDFWKSQFEDNGSNFSKNVSLISITGSILDTVLPSDYTTVEDFLPEGNGFTTYTTTIPGVWSPIDHLAIVWCDQLRRVMARILLEITDVNSPTKVKSLQERMYISRKYLLSGLENQRNALQNLERASVDFKKFEESELRNAIKPSSGNSIELRGPEAIATTNYILFEKPSEGETSKFFSMISTIEDLELYMCKESTPETDEDSKKYLNCMKATELLVRAPTEYTDPDSEENVNEYRIFKWNFSKNSEFTKVLIVLPTRDLDSREFISAKVQQKPVMSYDSPSLLKSLFYSASFGSKMDSNSYIINFPLWDSLVSYRIRAKLVSGNHENILFKPFIRQWIEEPYETKWHAEIFDHDVDISMHSIAPFVPYQETHPRSLNLEVFVPPNTELIFAMRINWLMTLKRLFLRYRLAVGSFPVFILALSMAYQFYWYNKTSTYMDLKTATGHLIQKFGLPIILFLIVLNPICNNRYFQMLLYAIDPIGLNSPTLVYGNHIDNNPYYLGLRSVSLSILGPFFFIMTVGVLTLLFDIFGTIEKLLKLIRNTILKNYLTSKISAKPLKFDRKRFTTSFFLLILTLFYIPYQLTFVIIFIIQIATWVRSILFIPDTVVGVSNIRNYNLSLLFVFIFVTMINAPVVVVFMHNVAIRWETPFRSHHNIMAIIPMILLVGLNSTFNIPKFKSNRIYDGGAVVGLLLYLSLFSLIYGIRNMYWIHYIVNFICAWLYFGSLHSI</sequence>
<dbReference type="PhylomeDB" id="A7TJQ7"/>
<dbReference type="EMBL" id="DS480403">
    <property type="protein sequence ID" value="EDO17486.1"/>
    <property type="molecule type" value="Genomic_DNA"/>
</dbReference>
<evidence type="ECO:0000256" key="1">
    <source>
        <dbReference type="ARBA" id="ARBA00004477"/>
    </source>
</evidence>